<organism evidence="2 3">
    <name type="scientific">Aquimarina litoralis</name>
    <dbReference type="NCBI Taxonomy" id="584605"/>
    <lineage>
        <taxon>Bacteria</taxon>
        <taxon>Pseudomonadati</taxon>
        <taxon>Bacteroidota</taxon>
        <taxon>Flavobacteriia</taxon>
        <taxon>Flavobacteriales</taxon>
        <taxon>Flavobacteriaceae</taxon>
        <taxon>Aquimarina</taxon>
    </lineage>
</organism>
<dbReference type="PROSITE" id="PS50213">
    <property type="entry name" value="FAS1"/>
    <property type="match status" value="2"/>
</dbReference>
<comment type="caution">
    <text evidence="2">The sequence shown here is derived from an EMBL/GenBank/DDBJ whole genome shotgun (WGS) entry which is preliminary data.</text>
</comment>
<dbReference type="PROSITE" id="PS51257">
    <property type="entry name" value="PROKAR_LIPOPROTEIN"/>
    <property type="match status" value="1"/>
</dbReference>
<dbReference type="InterPro" id="IPR000782">
    <property type="entry name" value="FAS1_domain"/>
</dbReference>
<proteinExistence type="predicted"/>
<evidence type="ECO:0000259" key="1">
    <source>
        <dbReference type="PROSITE" id="PS50213"/>
    </source>
</evidence>
<dbReference type="SUPFAM" id="SSF82153">
    <property type="entry name" value="FAS1 domain"/>
    <property type="match status" value="2"/>
</dbReference>
<feature type="domain" description="FAS1" evidence="1">
    <location>
        <begin position="35"/>
        <end position="178"/>
    </location>
</feature>
<accession>A0ABN1J593</accession>
<dbReference type="EMBL" id="BAAAGE010000004">
    <property type="protein sequence ID" value="GAA0728819.1"/>
    <property type="molecule type" value="Genomic_DNA"/>
</dbReference>
<reference evidence="2 3" key="1">
    <citation type="journal article" date="2019" name="Int. J. Syst. Evol. Microbiol.">
        <title>The Global Catalogue of Microorganisms (GCM) 10K type strain sequencing project: providing services to taxonomists for standard genome sequencing and annotation.</title>
        <authorList>
            <consortium name="The Broad Institute Genomics Platform"/>
            <consortium name="The Broad Institute Genome Sequencing Center for Infectious Disease"/>
            <person name="Wu L."/>
            <person name="Ma J."/>
        </authorList>
    </citation>
    <scope>NUCLEOTIDE SEQUENCE [LARGE SCALE GENOMIC DNA]</scope>
    <source>
        <strain evidence="2 3">JCM 15974</strain>
    </source>
</reference>
<keyword evidence="3" id="KW-1185">Reference proteome</keyword>
<dbReference type="RefSeq" id="WP_343913866.1">
    <property type="nucleotide sequence ID" value="NZ_BAAAGE010000004.1"/>
</dbReference>
<dbReference type="InterPro" id="IPR036378">
    <property type="entry name" value="FAS1_dom_sf"/>
</dbReference>
<evidence type="ECO:0000313" key="2">
    <source>
        <dbReference type="EMBL" id="GAA0728819.1"/>
    </source>
</evidence>
<dbReference type="Proteomes" id="UP001501758">
    <property type="component" value="Unassembled WGS sequence"/>
</dbReference>
<dbReference type="SMART" id="SM00554">
    <property type="entry name" value="FAS1"/>
    <property type="match status" value="2"/>
</dbReference>
<dbReference type="Gene3D" id="2.30.180.10">
    <property type="entry name" value="FAS1 domain"/>
    <property type="match status" value="2"/>
</dbReference>
<protein>
    <recommendedName>
        <fullName evidence="1">FAS1 domain-containing protein</fullName>
    </recommendedName>
</protein>
<dbReference type="InterPro" id="IPR050904">
    <property type="entry name" value="Adhesion/Biosynth-related"/>
</dbReference>
<dbReference type="Pfam" id="PF02469">
    <property type="entry name" value="Fasciclin"/>
    <property type="match status" value="2"/>
</dbReference>
<name>A0ABN1J593_9FLAO</name>
<evidence type="ECO:0000313" key="3">
    <source>
        <dbReference type="Proteomes" id="UP001501758"/>
    </source>
</evidence>
<sequence>MKIISKFTYAVFCTVLVLGTYSCGSDDDGDVVIPTDNVVTIATGDSDLSLLVSALTTADGDLVSVLNGDGPFTILAPTNSAMEAFLTANNYADINAVPTDELQQILLNHVIAGEISSSDLINDAAGYEQTSSTAGPNGSALSVYFNTTDGVVFNGSATVSTADIAASNGIIHKIDAVIGLPDLTTFATADPNLSRLLEGLSAYNFDYVTTLQGDGPFTVFAPNNAAFNDLLATNVDWNTPADIEETTLESALNLHVLPDANVREENLTDGNVSTIGGQVSINATAKTVSDGSDPATVSNIVSTNIQTTNGVIHLIDKVLLNPVFDPGLIN</sequence>
<dbReference type="PANTHER" id="PTHR10900:SF77">
    <property type="entry name" value="FI19380P1"/>
    <property type="match status" value="1"/>
</dbReference>
<gene>
    <name evidence="2" type="ORF">GCM10009430_38250</name>
</gene>
<dbReference type="PANTHER" id="PTHR10900">
    <property type="entry name" value="PERIOSTIN-RELATED"/>
    <property type="match status" value="1"/>
</dbReference>
<feature type="domain" description="FAS1" evidence="1">
    <location>
        <begin position="180"/>
        <end position="319"/>
    </location>
</feature>